<proteinExistence type="predicted"/>
<sequence length="95" mass="11253">MKGKEFDVIFEPKIHEFATALSEEALRKGFKIHAVDVDKQRDFIYLVQVMVTQRGMRMLPMRLLYTIMFNPVTEDYIWHEGLPRAPRGQDERLVN</sequence>
<evidence type="ECO:0000313" key="1">
    <source>
        <dbReference type="EMBL" id="UNY47075.1"/>
    </source>
</evidence>
<protein>
    <submittedName>
        <fullName evidence="1">Uncharacterized protein</fullName>
    </submittedName>
</protein>
<gene>
    <name evidence="1" type="ORF">EHEKIMEA_00193</name>
</gene>
<evidence type="ECO:0000313" key="2">
    <source>
        <dbReference type="Proteomes" id="UP000832072"/>
    </source>
</evidence>
<reference evidence="1 2" key="1">
    <citation type="submission" date="2022-02" db="EMBL/GenBank/DDBJ databases">
        <authorList>
            <person name="Tian F."/>
            <person name="Li J."/>
            <person name="Li F."/>
            <person name="Tong Y."/>
        </authorList>
    </citation>
    <scope>NUCLEOTIDE SEQUENCE [LARGE SCALE GENOMIC DNA]</scope>
</reference>
<keyword evidence="2" id="KW-1185">Reference proteome</keyword>
<dbReference type="Proteomes" id="UP000832072">
    <property type="component" value="Segment"/>
</dbReference>
<accession>A0AAE9K6K7</accession>
<dbReference type="EMBL" id="OM638103">
    <property type="protein sequence ID" value="UNY47075.1"/>
    <property type="molecule type" value="Genomic_DNA"/>
</dbReference>
<organism evidence="1 2">
    <name type="scientific">Cronobacter phage LPCS28</name>
    <dbReference type="NCBI Taxonomy" id="2924885"/>
    <lineage>
        <taxon>Viruses</taxon>
        <taxon>Duplodnaviria</taxon>
        <taxon>Heunggongvirae</taxon>
        <taxon>Uroviricota</taxon>
        <taxon>Caudoviricetes</taxon>
        <taxon>Pantevenvirales</taxon>
        <taxon>Straboviridae</taxon>
        <taxon>Nanhuvirus</taxon>
        <taxon>Nanhuvirus LPCS28</taxon>
    </lineage>
</organism>
<name>A0AAE9K6K7_9CAUD</name>